<accession>A0ACC4E0I9</accession>
<evidence type="ECO:0000313" key="2">
    <source>
        <dbReference type="Proteomes" id="UP001638806"/>
    </source>
</evidence>
<organism evidence="1 2">
    <name type="scientific">Purpureocillium lilacinum</name>
    <name type="common">Paecilomyces lilacinus</name>
    <dbReference type="NCBI Taxonomy" id="33203"/>
    <lineage>
        <taxon>Eukaryota</taxon>
        <taxon>Fungi</taxon>
        <taxon>Dikarya</taxon>
        <taxon>Ascomycota</taxon>
        <taxon>Pezizomycotina</taxon>
        <taxon>Sordariomycetes</taxon>
        <taxon>Hypocreomycetidae</taxon>
        <taxon>Hypocreales</taxon>
        <taxon>Ophiocordycipitaceae</taxon>
        <taxon>Purpureocillium</taxon>
    </lineage>
</organism>
<keyword evidence="2" id="KW-1185">Reference proteome</keyword>
<protein>
    <submittedName>
        <fullName evidence="1">Uncharacterized protein</fullName>
    </submittedName>
</protein>
<comment type="caution">
    <text evidence="1">The sequence shown here is derived from an EMBL/GenBank/DDBJ whole genome shotgun (WGS) entry which is preliminary data.</text>
</comment>
<dbReference type="Proteomes" id="UP001638806">
    <property type="component" value="Unassembled WGS sequence"/>
</dbReference>
<reference evidence="1" key="1">
    <citation type="submission" date="2024-12" db="EMBL/GenBank/DDBJ databases">
        <title>Comparative genomics and development of molecular markers within Purpureocillium lilacinum and among Purpureocillium species.</title>
        <authorList>
            <person name="Yeh Z.-Y."/>
            <person name="Ni N.-T."/>
            <person name="Lo P.-H."/>
            <person name="Mushyakhwo K."/>
            <person name="Lin C.-F."/>
            <person name="Nai Y.-S."/>
        </authorList>
    </citation>
    <scope>NUCLEOTIDE SEQUENCE</scope>
    <source>
        <strain evidence="1">NCHU-NPUST-175</strain>
    </source>
</reference>
<dbReference type="EMBL" id="JBGNUJ010000003">
    <property type="protein sequence ID" value="KAL3961644.1"/>
    <property type="molecule type" value="Genomic_DNA"/>
</dbReference>
<name>A0ACC4E0I9_PURLI</name>
<sequence length="397" mass="42142">MEQAVLGLSACLTADGRGRELPEDLQSVVGLGEATREPLPQAPPRRRPTPTLNFTSSSSIPPLPLTTPNVAGLQRHRIVLRRLPTQPGAMASFSPEAHHRLSAAGAVVAQATPPAPPPKPGSHETSRMGTPSSGPPLPPPPPSSQQQQQQQQQQGQQGQMAGGGQQGYAAAAGERTTDCWATCRSRSRTSGQTRGMGGCRACCRTSREEPLSNPGPRRAARLAPAPEWPHPLPSTAHPTLAASHADLSLALAQNARLASHLQMLASHLARQRSATQAQLLATHALERQWRQRQSDMDHALAPFSPASLYQRLAQGVQEQGNVCLAMEESFLEGGGGGADGAGVGVGAGGGGDAAGGGPASEREVADWVRRYREARVEFYLRQERKERWDEGRVGGWR</sequence>
<gene>
    <name evidence="1" type="ORF">ACCO45_003167</name>
</gene>
<proteinExistence type="predicted"/>
<evidence type="ECO:0000313" key="1">
    <source>
        <dbReference type="EMBL" id="KAL3961644.1"/>
    </source>
</evidence>